<dbReference type="Proteomes" id="UP000438429">
    <property type="component" value="Unassembled WGS sequence"/>
</dbReference>
<comment type="caution">
    <text evidence="1">The sequence shown here is derived from an EMBL/GenBank/DDBJ whole genome shotgun (WGS) entry which is preliminary data.</text>
</comment>
<proteinExistence type="predicted"/>
<dbReference type="EMBL" id="VEVO01003283">
    <property type="protein sequence ID" value="KAF0021668.1"/>
    <property type="molecule type" value="Genomic_DNA"/>
</dbReference>
<accession>A0A6A4RNC0</accession>
<protein>
    <submittedName>
        <fullName evidence="1">Uncharacterized protein</fullName>
    </submittedName>
</protein>
<evidence type="ECO:0000313" key="2">
    <source>
        <dbReference type="Proteomes" id="UP000438429"/>
    </source>
</evidence>
<dbReference type="AlphaFoldDB" id="A0A6A4RNC0"/>
<evidence type="ECO:0000313" key="1">
    <source>
        <dbReference type="EMBL" id="KAF0021668.1"/>
    </source>
</evidence>
<reference evidence="1 2" key="1">
    <citation type="submission" date="2019-06" db="EMBL/GenBank/DDBJ databases">
        <title>Draft genomes of female and male turbot (Scophthalmus maximus).</title>
        <authorList>
            <person name="Xu H."/>
            <person name="Xu X.-W."/>
            <person name="Shao C."/>
            <person name="Chen S."/>
        </authorList>
    </citation>
    <scope>NUCLEOTIDE SEQUENCE [LARGE SCALE GENOMIC DNA]</scope>
    <source>
        <strain evidence="1">Ysfricsl-2016a</strain>
        <tissue evidence="1">Blood</tissue>
    </source>
</reference>
<gene>
    <name evidence="1" type="ORF">F2P81_026079</name>
</gene>
<sequence>MRRSVCISAVSSAARSGGAALCCHQGEHKGDVNVSNWMQQAPAQQSDRVVTTVEEEANTWQEEEAALTL</sequence>
<name>A0A6A4RNC0_SCOMX</name>
<organism evidence="1 2">
    <name type="scientific">Scophthalmus maximus</name>
    <name type="common">Turbot</name>
    <name type="synonym">Psetta maxima</name>
    <dbReference type="NCBI Taxonomy" id="52904"/>
    <lineage>
        <taxon>Eukaryota</taxon>
        <taxon>Metazoa</taxon>
        <taxon>Chordata</taxon>
        <taxon>Craniata</taxon>
        <taxon>Vertebrata</taxon>
        <taxon>Euteleostomi</taxon>
        <taxon>Actinopterygii</taxon>
        <taxon>Neopterygii</taxon>
        <taxon>Teleostei</taxon>
        <taxon>Neoteleostei</taxon>
        <taxon>Acanthomorphata</taxon>
        <taxon>Carangaria</taxon>
        <taxon>Pleuronectiformes</taxon>
        <taxon>Pleuronectoidei</taxon>
        <taxon>Scophthalmidae</taxon>
        <taxon>Scophthalmus</taxon>
    </lineage>
</organism>